<protein>
    <submittedName>
        <fullName evidence="1">Uncharacterized protein</fullName>
    </submittedName>
</protein>
<keyword evidence="2" id="KW-1185">Reference proteome</keyword>
<evidence type="ECO:0000313" key="1">
    <source>
        <dbReference type="EMBL" id="KAJ7411481.1"/>
    </source>
</evidence>
<gene>
    <name evidence="1" type="ORF">WISP_102497</name>
</gene>
<dbReference type="EMBL" id="WHWB01034319">
    <property type="protein sequence ID" value="KAJ7411481.1"/>
    <property type="molecule type" value="Genomic_DNA"/>
</dbReference>
<dbReference type="Proteomes" id="UP001145742">
    <property type="component" value="Unassembled WGS sequence"/>
</dbReference>
<sequence length="171" mass="19697">MRFNKAKCRVLHFGHNNQMQPYRLGTEWLESSQAERDLGAVVDRNLNTRQQCAQVAKKASGILACVKNSVASWTSEVTFPCTQHCYYWTLSSLAAAVKPFPEERHPCVGTIDPEILMRNVQQYYEDKFSLRENWKILDLIIELTKRKNQKRLCLLFQNSTSILASAWTGQV</sequence>
<dbReference type="PANTHER" id="PTHR33332">
    <property type="entry name" value="REVERSE TRANSCRIPTASE DOMAIN-CONTAINING PROTEIN"/>
    <property type="match status" value="1"/>
</dbReference>
<name>A0ABQ9D2L0_9PASS</name>
<proteinExistence type="predicted"/>
<evidence type="ECO:0000313" key="2">
    <source>
        <dbReference type="Proteomes" id="UP001145742"/>
    </source>
</evidence>
<reference evidence="1" key="1">
    <citation type="submission" date="2019-10" db="EMBL/GenBank/DDBJ databases">
        <authorList>
            <person name="Soares A.E.R."/>
            <person name="Aleixo A."/>
            <person name="Schneider P."/>
            <person name="Miyaki C.Y."/>
            <person name="Schneider M.P."/>
            <person name="Mello C."/>
            <person name="Vasconcelos A.T.R."/>
        </authorList>
    </citation>
    <scope>NUCLEOTIDE SEQUENCE</scope>
    <source>
        <tissue evidence="1">Muscle</tissue>
    </source>
</reference>
<accession>A0ABQ9D2L0</accession>
<organism evidence="1 2">
    <name type="scientific">Willisornis vidua</name>
    <name type="common">Xingu scale-backed antbird</name>
    <dbReference type="NCBI Taxonomy" id="1566151"/>
    <lineage>
        <taxon>Eukaryota</taxon>
        <taxon>Metazoa</taxon>
        <taxon>Chordata</taxon>
        <taxon>Craniata</taxon>
        <taxon>Vertebrata</taxon>
        <taxon>Euteleostomi</taxon>
        <taxon>Archelosauria</taxon>
        <taxon>Archosauria</taxon>
        <taxon>Dinosauria</taxon>
        <taxon>Saurischia</taxon>
        <taxon>Theropoda</taxon>
        <taxon>Coelurosauria</taxon>
        <taxon>Aves</taxon>
        <taxon>Neognathae</taxon>
        <taxon>Neoaves</taxon>
        <taxon>Telluraves</taxon>
        <taxon>Australaves</taxon>
        <taxon>Passeriformes</taxon>
        <taxon>Thamnophilidae</taxon>
        <taxon>Willisornis</taxon>
    </lineage>
</organism>
<comment type="caution">
    <text evidence="1">The sequence shown here is derived from an EMBL/GenBank/DDBJ whole genome shotgun (WGS) entry which is preliminary data.</text>
</comment>